<protein>
    <submittedName>
        <fullName evidence="8">Starch-binding associating with outer membrane</fullName>
    </submittedName>
</protein>
<keyword evidence="5" id="KW-0998">Cell outer membrane</keyword>
<comment type="subcellular location">
    <subcellularLocation>
        <location evidence="1">Cell outer membrane</location>
    </subcellularLocation>
</comment>
<dbReference type="OrthoDB" id="5694214at2"/>
<evidence type="ECO:0000259" key="6">
    <source>
        <dbReference type="Pfam" id="PF07980"/>
    </source>
</evidence>
<keyword evidence="3" id="KW-0732">Signal</keyword>
<evidence type="ECO:0000256" key="1">
    <source>
        <dbReference type="ARBA" id="ARBA00004442"/>
    </source>
</evidence>
<dbReference type="Pfam" id="PF14322">
    <property type="entry name" value="SusD-like_3"/>
    <property type="match status" value="1"/>
</dbReference>
<keyword evidence="4" id="KW-0472">Membrane</keyword>
<evidence type="ECO:0000313" key="9">
    <source>
        <dbReference type="Proteomes" id="UP000190150"/>
    </source>
</evidence>
<feature type="domain" description="RagB/SusD" evidence="6">
    <location>
        <begin position="255"/>
        <end position="526"/>
    </location>
</feature>
<evidence type="ECO:0000256" key="3">
    <source>
        <dbReference type="ARBA" id="ARBA00022729"/>
    </source>
</evidence>
<gene>
    <name evidence="8" type="ORF">SAMN05660841_03346</name>
</gene>
<dbReference type="AlphaFoldDB" id="A0A1T5FLB9"/>
<dbReference type="STRING" id="1513896.SAMN05660841_03346"/>
<sequence>MKTYINRLIIGIISVFIITSCSSDILETVPNDRISNTIFWKTESDAQMAANAVYNYLDTVNHYFSWDGITDIGHTNIPFNEYAIIELGQHDALNSTILNFWNYSYRGIHAANFYLDNVSKIQVADPSKINILTGEVRALRAYYYIKLLALFGDLPLVTKDLTLAEAREIKRTPAKDVGEFIVSELEEAAKILPINQSDIGRVTKGAAYGLQARAYLYQGKYELAAQAAKKVIDQNTYEIHSSYEKLFGYAGENSKEIVFTKQFIKDVYRNNIFAYMGPYSQRSSNSQFVPTKALVDSYQMANGMAIDDAGSGYNPENPTVNRDPRLKYTVFTKGDLLPDGKIYNPTPGSGTNDAIDFTYLTTSTGFNVKKYIDPLDLPQPANGGINLILMRYAEILLTYAEAKIEINQIDQSVIDAINKVRKRPDVGLPAIAPSNQSKMRDIVRHERKVELAFEGLRYFDLIRWRLAEQLMAGNVYGMTYKDKNNQTVTLEVPSFTKVFRKDRDYLWPIPQKERDLNPGLTKNPNW</sequence>
<dbReference type="SUPFAM" id="SSF48452">
    <property type="entry name" value="TPR-like"/>
    <property type="match status" value="1"/>
</dbReference>
<evidence type="ECO:0000313" key="8">
    <source>
        <dbReference type="EMBL" id="SKB96945.1"/>
    </source>
</evidence>
<evidence type="ECO:0000256" key="2">
    <source>
        <dbReference type="ARBA" id="ARBA00006275"/>
    </source>
</evidence>
<dbReference type="RefSeq" id="WP_079644790.1">
    <property type="nucleotide sequence ID" value="NZ_FUZF01000017.1"/>
</dbReference>
<evidence type="ECO:0000256" key="5">
    <source>
        <dbReference type="ARBA" id="ARBA00023237"/>
    </source>
</evidence>
<dbReference type="InterPro" id="IPR012944">
    <property type="entry name" value="SusD_RagB_dom"/>
</dbReference>
<dbReference type="CDD" id="cd08977">
    <property type="entry name" value="SusD"/>
    <property type="match status" value="1"/>
</dbReference>
<keyword evidence="9" id="KW-1185">Reference proteome</keyword>
<reference evidence="9" key="1">
    <citation type="submission" date="2017-02" db="EMBL/GenBank/DDBJ databases">
        <authorList>
            <person name="Varghese N."/>
            <person name="Submissions S."/>
        </authorList>
    </citation>
    <scope>NUCLEOTIDE SEQUENCE [LARGE SCALE GENOMIC DNA]</scope>
    <source>
        <strain evidence="9">DSM 24091</strain>
    </source>
</reference>
<dbReference type="InterPro" id="IPR033985">
    <property type="entry name" value="SusD-like_N"/>
</dbReference>
<dbReference type="Proteomes" id="UP000190150">
    <property type="component" value="Unassembled WGS sequence"/>
</dbReference>
<evidence type="ECO:0000256" key="4">
    <source>
        <dbReference type="ARBA" id="ARBA00023136"/>
    </source>
</evidence>
<dbReference type="GO" id="GO:0009279">
    <property type="term" value="C:cell outer membrane"/>
    <property type="evidence" value="ECO:0007669"/>
    <property type="project" value="UniProtKB-SubCell"/>
</dbReference>
<organism evidence="8 9">
    <name type="scientific">Sphingobacterium nematocida</name>
    <dbReference type="NCBI Taxonomy" id="1513896"/>
    <lineage>
        <taxon>Bacteria</taxon>
        <taxon>Pseudomonadati</taxon>
        <taxon>Bacteroidota</taxon>
        <taxon>Sphingobacteriia</taxon>
        <taxon>Sphingobacteriales</taxon>
        <taxon>Sphingobacteriaceae</taxon>
        <taxon>Sphingobacterium</taxon>
    </lineage>
</organism>
<dbReference type="Gene3D" id="1.25.40.390">
    <property type="match status" value="1"/>
</dbReference>
<comment type="similarity">
    <text evidence="2">Belongs to the SusD family.</text>
</comment>
<proteinExistence type="inferred from homology"/>
<dbReference type="EMBL" id="FUZF01000017">
    <property type="protein sequence ID" value="SKB96945.1"/>
    <property type="molecule type" value="Genomic_DNA"/>
</dbReference>
<feature type="domain" description="SusD-like N-terminal" evidence="7">
    <location>
        <begin position="89"/>
        <end position="216"/>
    </location>
</feature>
<name>A0A1T5FLB9_9SPHI</name>
<accession>A0A1T5FLB9</accession>
<evidence type="ECO:0000259" key="7">
    <source>
        <dbReference type="Pfam" id="PF14322"/>
    </source>
</evidence>
<dbReference type="PROSITE" id="PS51257">
    <property type="entry name" value="PROKAR_LIPOPROTEIN"/>
    <property type="match status" value="1"/>
</dbReference>
<dbReference type="InterPro" id="IPR011990">
    <property type="entry name" value="TPR-like_helical_dom_sf"/>
</dbReference>
<dbReference type="Pfam" id="PF07980">
    <property type="entry name" value="SusD_RagB"/>
    <property type="match status" value="1"/>
</dbReference>